<accession>A0A6A6DF36</accession>
<dbReference type="OrthoDB" id="7464126at2759"/>
<dbReference type="EMBL" id="ML994705">
    <property type="protein sequence ID" value="KAF2176600.1"/>
    <property type="molecule type" value="Genomic_DNA"/>
</dbReference>
<reference evidence="1" key="1">
    <citation type="journal article" date="2020" name="Stud. Mycol.">
        <title>101 Dothideomycetes genomes: a test case for predicting lifestyles and emergence of pathogens.</title>
        <authorList>
            <person name="Haridas S."/>
            <person name="Albert R."/>
            <person name="Binder M."/>
            <person name="Bloem J."/>
            <person name="Labutti K."/>
            <person name="Salamov A."/>
            <person name="Andreopoulos B."/>
            <person name="Baker S."/>
            <person name="Barry K."/>
            <person name="Bills G."/>
            <person name="Bluhm B."/>
            <person name="Cannon C."/>
            <person name="Castanera R."/>
            <person name="Culley D."/>
            <person name="Daum C."/>
            <person name="Ezra D."/>
            <person name="Gonzalez J."/>
            <person name="Henrissat B."/>
            <person name="Kuo A."/>
            <person name="Liang C."/>
            <person name="Lipzen A."/>
            <person name="Lutzoni F."/>
            <person name="Magnuson J."/>
            <person name="Mondo S."/>
            <person name="Nolan M."/>
            <person name="Ohm R."/>
            <person name="Pangilinan J."/>
            <person name="Park H.-J."/>
            <person name="Ramirez L."/>
            <person name="Alfaro M."/>
            <person name="Sun H."/>
            <person name="Tritt A."/>
            <person name="Yoshinaga Y."/>
            <person name="Zwiers L.-H."/>
            <person name="Turgeon B."/>
            <person name="Goodwin S."/>
            <person name="Spatafora J."/>
            <person name="Crous P."/>
            <person name="Grigoriev I."/>
        </authorList>
    </citation>
    <scope>NUCLEOTIDE SEQUENCE</scope>
    <source>
        <strain evidence="1">CBS 207.26</strain>
    </source>
</reference>
<proteinExistence type="predicted"/>
<evidence type="ECO:0000313" key="1">
    <source>
        <dbReference type="EMBL" id="KAF2176600.1"/>
    </source>
</evidence>
<dbReference type="AlphaFoldDB" id="A0A6A6DF36"/>
<keyword evidence="2" id="KW-1185">Reference proteome</keyword>
<evidence type="ECO:0000313" key="2">
    <source>
        <dbReference type="Proteomes" id="UP000800200"/>
    </source>
</evidence>
<dbReference type="Proteomes" id="UP000800200">
    <property type="component" value="Unassembled WGS sequence"/>
</dbReference>
<protein>
    <submittedName>
        <fullName evidence="1">Uncharacterized protein</fullName>
    </submittedName>
</protein>
<name>A0A6A6DF36_9PEZI</name>
<gene>
    <name evidence="1" type="ORF">K469DRAFT_722219</name>
</gene>
<organism evidence="1 2">
    <name type="scientific">Zopfia rhizophila CBS 207.26</name>
    <dbReference type="NCBI Taxonomy" id="1314779"/>
    <lineage>
        <taxon>Eukaryota</taxon>
        <taxon>Fungi</taxon>
        <taxon>Dikarya</taxon>
        <taxon>Ascomycota</taxon>
        <taxon>Pezizomycotina</taxon>
        <taxon>Dothideomycetes</taxon>
        <taxon>Dothideomycetes incertae sedis</taxon>
        <taxon>Zopfiaceae</taxon>
        <taxon>Zopfia</taxon>
    </lineage>
</organism>
<sequence>MSIVLANASRLKPEIRLAQAVSEFEADLLNEQKTTFRNFRSQSLDSPPAPSDVMRLTAEIDYQLSRKVSGRCFGPYFTYFLQVIQQFAVLGDVVVGGS</sequence>